<dbReference type="Proteomes" id="UP000002634">
    <property type="component" value="Chromosome"/>
</dbReference>
<evidence type="ECO:0000313" key="2">
    <source>
        <dbReference type="EMBL" id="ACY85984.1"/>
    </source>
</evidence>
<reference evidence="2 3" key="1">
    <citation type="journal article" date="2009" name="PLoS ONE">
        <title>Genome sequence of the versatile fish pathogen Edwardsiella tarda provides insights into its adaptation to broad host ranges and intracellular niches.</title>
        <authorList>
            <person name="Wang Q."/>
            <person name="Yang M."/>
            <person name="Xiao J."/>
            <person name="Wu H."/>
            <person name="Wang X."/>
            <person name="Lv Y."/>
            <person name="Xu L."/>
            <person name="Zheng H."/>
            <person name="Wang S."/>
            <person name="Zhao G."/>
            <person name="Liu Q."/>
            <person name="Zhang Y."/>
        </authorList>
    </citation>
    <scope>NUCLEOTIDE SEQUENCE [LARGE SCALE GENOMIC DNA]</scope>
    <source>
        <strain evidence="3">EIB202 / CCTCC M208068</strain>
    </source>
</reference>
<proteinExistence type="predicted"/>
<dbReference type="KEGG" id="etr:ETAE_3153"/>
<dbReference type="EMBL" id="CP001135">
    <property type="protein sequence ID" value="ACY85984.1"/>
    <property type="molecule type" value="Genomic_DNA"/>
</dbReference>
<accession>A0AAU8PIE4</accession>
<sequence length="80" mass="8911">MKKGASIARWGAFSLFGTARVAGQIPVHPATRSLESDNPRGKQPPLKARRQRALGDYRGRIEQDAVMRARAETPTPVDWR</sequence>
<feature type="region of interest" description="Disordered" evidence="1">
    <location>
        <begin position="29"/>
        <end position="60"/>
    </location>
</feature>
<keyword evidence="3" id="KW-1185">Reference proteome</keyword>
<dbReference type="AlphaFoldDB" id="A0AAU8PIE4"/>
<protein>
    <submittedName>
        <fullName evidence="2">Uncharacterized protein</fullName>
    </submittedName>
</protein>
<gene>
    <name evidence="2" type="ordered locus">ETAE_3153</name>
</gene>
<evidence type="ECO:0000313" key="3">
    <source>
        <dbReference type="Proteomes" id="UP000002634"/>
    </source>
</evidence>
<name>A0AAU8PIE4_EDWPI</name>
<evidence type="ECO:0000256" key="1">
    <source>
        <dbReference type="SAM" id="MobiDB-lite"/>
    </source>
</evidence>
<organism evidence="2 3">
    <name type="scientific">Edwardsiella piscicida</name>
    <dbReference type="NCBI Taxonomy" id="1263550"/>
    <lineage>
        <taxon>Bacteria</taxon>
        <taxon>Pseudomonadati</taxon>
        <taxon>Pseudomonadota</taxon>
        <taxon>Gammaproteobacteria</taxon>
        <taxon>Enterobacterales</taxon>
        <taxon>Hafniaceae</taxon>
        <taxon>Edwardsiella</taxon>
    </lineage>
</organism>